<dbReference type="EMBL" id="GBXM01081405">
    <property type="protein sequence ID" value="JAH27172.1"/>
    <property type="molecule type" value="Transcribed_RNA"/>
</dbReference>
<protein>
    <submittedName>
        <fullName evidence="1">Uncharacterized protein</fullName>
    </submittedName>
</protein>
<dbReference type="AlphaFoldDB" id="A0A0E9RED3"/>
<name>A0A0E9RED3_ANGAN</name>
<proteinExistence type="predicted"/>
<accession>A0A0E9RED3</accession>
<reference evidence="1" key="1">
    <citation type="submission" date="2014-11" db="EMBL/GenBank/DDBJ databases">
        <authorList>
            <person name="Amaro Gonzalez C."/>
        </authorList>
    </citation>
    <scope>NUCLEOTIDE SEQUENCE</scope>
</reference>
<reference evidence="1" key="2">
    <citation type="journal article" date="2015" name="Fish Shellfish Immunol.">
        <title>Early steps in the European eel (Anguilla anguilla)-Vibrio vulnificus interaction in the gills: Role of the RtxA13 toxin.</title>
        <authorList>
            <person name="Callol A."/>
            <person name="Pajuelo D."/>
            <person name="Ebbesson L."/>
            <person name="Teles M."/>
            <person name="MacKenzie S."/>
            <person name="Amaro C."/>
        </authorList>
    </citation>
    <scope>NUCLEOTIDE SEQUENCE</scope>
</reference>
<evidence type="ECO:0000313" key="1">
    <source>
        <dbReference type="EMBL" id="JAH27172.1"/>
    </source>
</evidence>
<sequence>MASLLLPLSIETHLFSTDIKPQGSVKLFVVLFCYVCVGKE</sequence>
<organism evidence="1">
    <name type="scientific">Anguilla anguilla</name>
    <name type="common">European freshwater eel</name>
    <name type="synonym">Muraena anguilla</name>
    <dbReference type="NCBI Taxonomy" id="7936"/>
    <lineage>
        <taxon>Eukaryota</taxon>
        <taxon>Metazoa</taxon>
        <taxon>Chordata</taxon>
        <taxon>Craniata</taxon>
        <taxon>Vertebrata</taxon>
        <taxon>Euteleostomi</taxon>
        <taxon>Actinopterygii</taxon>
        <taxon>Neopterygii</taxon>
        <taxon>Teleostei</taxon>
        <taxon>Anguilliformes</taxon>
        <taxon>Anguillidae</taxon>
        <taxon>Anguilla</taxon>
    </lineage>
</organism>